<evidence type="ECO:0000256" key="1">
    <source>
        <dbReference type="ARBA" id="ARBA00023002"/>
    </source>
</evidence>
<dbReference type="GO" id="GO:0016491">
    <property type="term" value="F:oxidoreductase activity"/>
    <property type="evidence" value="ECO:0007669"/>
    <property type="project" value="UniProtKB-KW"/>
</dbReference>
<dbReference type="InterPro" id="IPR006076">
    <property type="entry name" value="FAD-dep_OxRdtase"/>
</dbReference>
<dbReference type="Proteomes" id="UP000191980">
    <property type="component" value="Unassembled WGS sequence"/>
</dbReference>
<protein>
    <submittedName>
        <fullName evidence="3">FAD-dependent oxidoreductase</fullName>
    </submittedName>
</protein>
<accession>A0A1V8M465</accession>
<keyword evidence="1" id="KW-0560">Oxidoreductase</keyword>
<dbReference type="GO" id="GO:0005737">
    <property type="term" value="C:cytoplasm"/>
    <property type="evidence" value="ECO:0007669"/>
    <property type="project" value="TreeGrafter"/>
</dbReference>
<evidence type="ECO:0000313" key="3">
    <source>
        <dbReference type="EMBL" id="OQK16351.1"/>
    </source>
</evidence>
<proteinExistence type="predicted"/>
<organism evidence="3 4">
    <name type="scientific">Methyloprofundus sedimenti</name>
    <dbReference type="NCBI Taxonomy" id="1420851"/>
    <lineage>
        <taxon>Bacteria</taxon>
        <taxon>Pseudomonadati</taxon>
        <taxon>Pseudomonadota</taxon>
        <taxon>Gammaproteobacteria</taxon>
        <taxon>Methylococcales</taxon>
        <taxon>Methylococcaceae</taxon>
        <taxon>Methyloprofundus</taxon>
    </lineage>
</organism>
<feature type="domain" description="FAD dependent oxidoreductase" evidence="2">
    <location>
        <begin position="4"/>
        <end position="348"/>
    </location>
</feature>
<dbReference type="SUPFAM" id="SSF51905">
    <property type="entry name" value="FAD/NAD(P)-binding domain"/>
    <property type="match status" value="1"/>
</dbReference>
<reference evidence="3 4" key="1">
    <citation type="submission" date="2015-12" db="EMBL/GenBank/DDBJ databases">
        <authorList>
            <person name="Shamseldin A."/>
            <person name="Moawad H."/>
            <person name="Abd El-Rahim W.M."/>
            <person name="Sadowsky M.J."/>
        </authorList>
    </citation>
    <scope>NUCLEOTIDE SEQUENCE [LARGE SCALE GENOMIC DNA]</scope>
    <source>
        <strain evidence="3 4">WF1</strain>
    </source>
</reference>
<dbReference type="EMBL" id="LPUF01000001">
    <property type="protein sequence ID" value="OQK16351.1"/>
    <property type="molecule type" value="Genomic_DNA"/>
</dbReference>
<keyword evidence="4" id="KW-1185">Reference proteome</keyword>
<dbReference type="OrthoDB" id="18526at2"/>
<evidence type="ECO:0000259" key="2">
    <source>
        <dbReference type="Pfam" id="PF01266"/>
    </source>
</evidence>
<sequence>MNTDVLIIGAGLVGTSTALQLAMRGCRCSVIDKDSPGRHASGANAGGLRQLNRDPAEIPLTVEAAKMWHNIANLVDSDCDARFPGQLRVAENQSDMHKLEQRAAMVRSMGYQHEEIIGQKELYQLVPALGPGCVGALICRGDGYARPYHALTAFRQKAETLGANFHSATEVHSITQEGDGWSVRTSQGTYNSAILVNCAGAWAGELAARMHEPVPLTPKALMLMVTDRLPHFVDPVMGAASRKLSFKQMQNGTLIIGGALVARLDFAKEQTDIDWQQLAASAKTVLDFFPQLKDVRIVRAWAGIEGFMPDNIPVISASQTAKNAYHAFGFSAHGLQLSPVIGRIMAQLILDGHAQLPIEPFNISRFN</sequence>
<dbReference type="Pfam" id="PF01266">
    <property type="entry name" value="DAO"/>
    <property type="match status" value="1"/>
</dbReference>
<dbReference type="AlphaFoldDB" id="A0A1V8M465"/>
<evidence type="ECO:0000313" key="4">
    <source>
        <dbReference type="Proteomes" id="UP000191980"/>
    </source>
</evidence>
<gene>
    <name evidence="3" type="ORF">AU255_00085</name>
</gene>
<name>A0A1V8M465_9GAMM</name>
<dbReference type="Gene3D" id="3.30.9.10">
    <property type="entry name" value="D-Amino Acid Oxidase, subunit A, domain 2"/>
    <property type="match status" value="1"/>
</dbReference>
<comment type="caution">
    <text evidence="3">The sequence shown here is derived from an EMBL/GenBank/DDBJ whole genome shotgun (WGS) entry which is preliminary data.</text>
</comment>
<dbReference type="STRING" id="1420851.AU255_00085"/>
<dbReference type="PANTHER" id="PTHR13847">
    <property type="entry name" value="SARCOSINE DEHYDROGENASE-RELATED"/>
    <property type="match status" value="1"/>
</dbReference>
<dbReference type="RefSeq" id="WP_080520977.1">
    <property type="nucleotide sequence ID" value="NZ_LPUF01000001.1"/>
</dbReference>
<dbReference type="Gene3D" id="3.50.50.60">
    <property type="entry name" value="FAD/NAD(P)-binding domain"/>
    <property type="match status" value="1"/>
</dbReference>
<dbReference type="InterPro" id="IPR036188">
    <property type="entry name" value="FAD/NAD-bd_sf"/>
</dbReference>